<reference evidence="1" key="1">
    <citation type="submission" date="2019-08" db="EMBL/GenBank/DDBJ databases">
        <authorList>
            <person name="Kucharzyk K."/>
            <person name="Murdoch R.W."/>
            <person name="Higgins S."/>
            <person name="Loffler F."/>
        </authorList>
    </citation>
    <scope>NUCLEOTIDE SEQUENCE</scope>
</reference>
<accession>A0A645GXD7</accession>
<comment type="caution">
    <text evidence="1">The sequence shown here is derived from an EMBL/GenBank/DDBJ whole genome shotgun (WGS) entry which is preliminary data.</text>
</comment>
<gene>
    <name evidence="1" type="ORF">SDC9_178862</name>
</gene>
<evidence type="ECO:0000313" key="1">
    <source>
        <dbReference type="EMBL" id="MPN31388.1"/>
    </source>
</evidence>
<proteinExistence type="predicted"/>
<name>A0A645GXD7_9ZZZZ</name>
<dbReference type="AlphaFoldDB" id="A0A645GXD7"/>
<organism evidence="1">
    <name type="scientific">bioreactor metagenome</name>
    <dbReference type="NCBI Taxonomy" id="1076179"/>
    <lineage>
        <taxon>unclassified sequences</taxon>
        <taxon>metagenomes</taxon>
        <taxon>ecological metagenomes</taxon>
    </lineage>
</organism>
<dbReference type="EMBL" id="VSSQ01082897">
    <property type="protein sequence ID" value="MPN31388.1"/>
    <property type="molecule type" value="Genomic_DNA"/>
</dbReference>
<evidence type="ECO:0008006" key="2">
    <source>
        <dbReference type="Google" id="ProtNLM"/>
    </source>
</evidence>
<sequence>MSSYTLSWDGKMLPCQILGCFYNEPFNEGFQKSWDKLPSKIKVPDENNMCQRCSLSRFCSSCFASRFIETGKFDECPQYIYEDASHVYNLIK</sequence>
<protein>
    <recommendedName>
        <fullName evidence="2">4Fe4S-binding SPASM domain-containing protein</fullName>
    </recommendedName>
</protein>